<dbReference type="EMBL" id="CAJNOH010007104">
    <property type="protein sequence ID" value="CAF1449562.1"/>
    <property type="molecule type" value="Genomic_DNA"/>
</dbReference>
<keyword evidence="5" id="KW-1185">Reference proteome</keyword>
<sequence>MGLPIGTTAESLKEKLGKKAKGQYVILRNETSTLTSNGTIGYLRGQSSEKLAQKSIKYWKQKEYFPGFTLKYQLEIDNNDIDGEIGDFDVINSQQDSDLDDENLTQNEFINLQESAKEDNRVSNSQPSVKANYEDEAKNGIKPKGLPFDVPIKWKKSKKETKAGGEGEVTKICLCTNEKITAAIKVYTYDSTTRKMRAYREITAMKKLKDLSNVSHLYPSETGLVTNIPENFSDIINENDYKPFWTIMTLIEGVTLKEYVTQRYNHKQGFTLLDALTLTEKLLFIVKGIHKMGIVHRDLKPDNIMITCENYSHSTDKAQVFVIDFGLSYIETQENIEIDWSRYDQDPYGTEPGDSIGNRWYRVPQLNRQDVSQMTDKQKNDLCYVIRRSPTIDASSICAILFWMLTQIVPRKNRDNITNLAPHQQAITKINQKINDLVLTMTGLSNPEREILTKQLELYLMTTFDKGFEFSKRQWTIEQLDFRLQLIRNTLESYSKSPATIETLEDVSDDLIKLDDIGIRALSSSYEPRSPLDKAASAFHFAKIKFVENHQRRYKWTDGRCQWSDDIQNLDERKHYDTLTYYLLNKNWSIIICCTANVNENGQFVHLSIGSIVHGVYIGIPIGEYPTNGNLDKNDIYIKFERELKNLIRLVYKRKAQIRE</sequence>
<dbReference type="PROSITE" id="PS00108">
    <property type="entry name" value="PROTEIN_KINASE_ST"/>
    <property type="match status" value="1"/>
</dbReference>
<accession>A0A815PIS1</accession>
<dbReference type="SUPFAM" id="SSF56112">
    <property type="entry name" value="Protein kinase-like (PK-like)"/>
    <property type="match status" value="1"/>
</dbReference>
<protein>
    <recommendedName>
        <fullName evidence="1">Protein kinase domain-containing protein</fullName>
    </recommendedName>
</protein>
<dbReference type="GO" id="GO:0005737">
    <property type="term" value="C:cytoplasm"/>
    <property type="evidence" value="ECO:0007669"/>
    <property type="project" value="TreeGrafter"/>
</dbReference>
<dbReference type="GO" id="GO:0044773">
    <property type="term" value="P:mitotic DNA damage checkpoint signaling"/>
    <property type="evidence" value="ECO:0007669"/>
    <property type="project" value="TreeGrafter"/>
</dbReference>
<evidence type="ECO:0000313" key="4">
    <source>
        <dbReference type="Proteomes" id="UP000663854"/>
    </source>
</evidence>
<feature type="domain" description="Protein kinase" evidence="1">
    <location>
        <begin position="158"/>
        <end position="464"/>
    </location>
</feature>
<dbReference type="Pfam" id="PF00069">
    <property type="entry name" value="Pkinase"/>
    <property type="match status" value="1"/>
</dbReference>
<evidence type="ECO:0000313" key="2">
    <source>
        <dbReference type="EMBL" id="CAF1449562.1"/>
    </source>
</evidence>
<dbReference type="InterPro" id="IPR000719">
    <property type="entry name" value="Prot_kinase_dom"/>
</dbReference>
<evidence type="ECO:0000313" key="3">
    <source>
        <dbReference type="EMBL" id="CAF1638515.1"/>
    </source>
</evidence>
<organism evidence="2 4">
    <name type="scientific">Rotaria sordida</name>
    <dbReference type="NCBI Taxonomy" id="392033"/>
    <lineage>
        <taxon>Eukaryota</taxon>
        <taxon>Metazoa</taxon>
        <taxon>Spiralia</taxon>
        <taxon>Gnathifera</taxon>
        <taxon>Rotifera</taxon>
        <taxon>Eurotatoria</taxon>
        <taxon>Bdelloidea</taxon>
        <taxon>Philodinida</taxon>
        <taxon>Philodinidae</taxon>
        <taxon>Rotaria</taxon>
    </lineage>
</organism>
<dbReference type="EMBL" id="CAJNOL010008734">
    <property type="protein sequence ID" value="CAF1638515.1"/>
    <property type="molecule type" value="Genomic_DNA"/>
</dbReference>
<dbReference type="AlphaFoldDB" id="A0A815PIS1"/>
<dbReference type="PANTHER" id="PTHR44167:SF25">
    <property type="entry name" value="PROTEIN KINASE DOMAIN CONTAINING PROTEIN"/>
    <property type="match status" value="1"/>
</dbReference>
<dbReference type="InterPro" id="IPR011009">
    <property type="entry name" value="Kinase-like_dom_sf"/>
</dbReference>
<comment type="caution">
    <text evidence="2">The sequence shown here is derived from an EMBL/GenBank/DDBJ whole genome shotgun (WGS) entry which is preliminary data.</text>
</comment>
<proteinExistence type="predicted"/>
<dbReference type="Gene3D" id="1.10.510.10">
    <property type="entry name" value="Transferase(Phosphotransferase) domain 1"/>
    <property type="match status" value="1"/>
</dbReference>
<dbReference type="InterPro" id="IPR008271">
    <property type="entry name" value="Ser/Thr_kinase_AS"/>
</dbReference>
<evidence type="ECO:0000259" key="1">
    <source>
        <dbReference type="PROSITE" id="PS50011"/>
    </source>
</evidence>
<dbReference type="Proteomes" id="UP000663854">
    <property type="component" value="Unassembled WGS sequence"/>
</dbReference>
<dbReference type="PROSITE" id="PS50011">
    <property type="entry name" value="PROTEIN_KINASE_DOM"/>
    <property type="match status" value="1"/>
</dbReference>
<dbReference type="PANTHER" id="PTHR44167">
    <property type="entry name" value="OVARIAN-SPECIFIC SERINE/THREONINE-PROTEIN KINASE LOK-RELATED"/>
    <property type="match status" value="1"/>
</dbReference>
<gene>
    <name evidence="3" type="ORF">JXQ802_LOCUS52842</name>
    <name evidence="2" type="ORF">PYM288_LOCUS36489</name>
</gene>
<dbReference type="GO" id="GO:0005634">
    <property type="term" value="C:nucleus"/>
    <property type="evidence" value="ECO:0007669"/>
    <property type="project" value="TreeGrafter"/>
</dbReference>
<evidence type="ECO:0000313" key="5">
    <source>
        <dbReference type="Proteomes" id="UP000663870"/>
    </source>
</evidence>
<reference evidence="2" key="1">
    <citation type="submission" date="2021-02" db="EMBL/GenBank/DDBJ databases">
        <authorList>
            <person name="Nowell W R."/>
        </authorList>
    </citation>
    <scope>NUCLEOTIDE SEQUENCE</scope>
</reference>
<dbReference type="SMART" id="SM00220">
    <property type="entry name" value="S_TKc"/>
    <property type="match status" value="1"/>
</dbReference>
<dbReference type="GO" id="GO:0004674">
    <property type="term" value="F:protein serine/threonine kinase activity"/>
    <property type="evidence" value="ECO:0007669"/>
    <property type="project" value="TreeGrafter"/>
</dbReference>
<dbReference type="Proteomes" id="UP000663870">
    <property type="component" value="Unassembled WGS sequence"/>
</dbReference>
<name>A0A815PIS1_9BILA</name>
<dbReference type="GO" id="GO:0005524">
    <property type="term" value="F:ATP binding"/>
    <property type="evidence" value="ECO:0007669"/>
    <property type="project" value="InterPro"/>
</dbReference>